<keyword evidence="4 12" id="KW-0812">Transmembrane</keyword>
<dbReference type="PROSITE" id="PS50259">
    <property type="entry name" value="G_PROTEIN_RECEP_F3_4"/>
    <property type="match status" value="1"/>
</dbReference>
<evidence type="ECO:0000256" key="8">
    <source>
        <dbReference type="ARBA" id="ARBA00023170"/>
    </source>
</evidence>
<dbReference type="Pfam" id="PF01094">
    <property type="entry name" value="ANF_receptor"/>
    <property type="match status" value="1"/>
</dbReference>
<dbReference type="InterPro" id="IPR000337">
    <property type="entry name" value="GPCR_3"/>
</dbReference>
<feature type="transmembrane region" description="Helical" evidence="12">
    <location>
        <begin position="805"/>
        <end position="828"/>
    </location>
</feature>
<dbReference type="GO" id="GO:0004930">
    <property type="term" value="F:G protein-coupled receptor activity"/>
    <property type="evidence" value="ECO:0007669"/>
    <property type="project" value="UniProtKB-KW"/>
</dbReference>
<evidence type="ECO:0000256" key="12">
    <source>
        <dbReference type="SAM" id="Phobius"/>
    </source>
</evidence>
<gene>
    <name evidence="14" type="ORF">Fcan01_07989</name>
</gene>
<dbReference type="Proteomes" id="UP000198287">
    <property type="component" value="Unassembled WGS sequence"/>
</dbReference>
<name>A0A226EIY0_FOLCA</name>
<dbReference type="Gene3D" id="3.40.50.2300">
    <property type="match status" value="2"/>
</dbReference>
<dbReference type="GO" id="GO:0005886">
    <property type="term" value="C:plasma membrane"/>
    <property type="evidence" value="ECO:0007669"/>
    <property type="project" value="UniProtKB-SubCell"/>
</dbReference>
<dbReference type="AlphaFoldDB" id="A0A226EIY0"/>
<feature type="domain" description="G-protein coupled receptors family 3 profile" evidence="13">
    <location>
        <begin position="625"/>
        <end position="850"/>
    </location>
</feature>
<dbReference type="OMA" id="LCYAVCY"/>
<dbReference type="Gene3D" id="2.10.50.30">
    <property type="entry name" value="GPCR, family 3, nine cysteines domain"/>
    <property type="match status" value="1"/>
</dbReference>
<feature type="transmembrane region" description="Helical" evidence="12">
    <location>
        <begin position="779"/>
        <end position="799"/>
    </location>
</feature>
<accession>A0A226EIY0</accession>
<keyword evidence="15" id="KW-1185">Reference proteome</keyword>
<evidence type="ECO:0000256" key="7">
    <source>
        <dbReference type="ARBA" id="ARBA00023136"/>
    </source>
</evidence>
<dbReference type="Pfam" id="PF00003">
    <property type="entry name" value="7tm_3"/>
    <property type="match status" value="2"/>
</dbReference>
<evidence type="ECO:0000256" key="3">
    <source>
        <dbReference type="ARBA" id="ARBA00022475"/>
    </source>
</evidence>
<evidence type="ECO:0000313" key="15">
    <source>
        <dbReference type="Proteomes" id="UP000198287"/>
    </source>
</evidence>
<organism evidence="14 15">
    <name type="scientific">Folsomia candida</name>
    <name type="common">Springtail</name>
    <dbReference type="NCBI Taxonomy" id="158441"/>
    <lineage>
        <taxon>Eukaryota</taxon>
        <taxon>Metazoa</taxon>
        <taxon>Ecdysozoa</taxon>
        <taxon>Arthropoda</taxon>
        <taxon>Hexapoda</taxon>
        <taxon>Collembola</taxon>
        <taxon>Entomobryomorpha</taxon>
        <taxon>Isotomoidea</taxon>
        <taxon>Isotomidae</taxon>
        <taxon>Proisotominae</taxon>
        <taxon>Folsomia</taxon>
    </lineage>
</organism>
<dbReference type="STRING" id="158441.A0A226EIY0"/>
<proteinExistence type="inferred from homology"/>
<dbReference type="InterPro" id="IPR000162">
    <property type="entry name" value="GPCR_3_mtglu_rcpt"/>
</dbReference>
<evidence type="ECO:0000256" key="9">
    <source>
        <dbReference type="ARBA" id="ARBA00023180"/>
    </source>
</evidence>
<dbReference type="OrthoDB" id="425344at2759"/>
<dbReference type="InterPro" id="IPR001828">
    <property type="entry name" value="ANF_lig-bd_rcpt"/>
</dbReference>
<evidence type="ECO:0000256" key="2">
    <source>
        <dbReference type="ARBA" id="ARBA00007242"/>
    </source>
</evidence>
<evidence type="ECO:0000256" key="4">
    <source>
        <dbReference type="ARBA" id="ARBA00022692"/>
    </source>
</evidence>
<feature type="transmembrane region" description="Helical" evidence="12">
    <location>
        <begin position="665"/>
        <end position="685"/>
    </location>
</feature>
<dbReference type="PRINTS" id="PR00593">
    <property type="entry name" value="MTABOTROPICR"/>
</dbReference>
<keyword evidence="7 12" id="KW-0472">Membrane</keyword>
<feature type="region of interest" description="Disordered" evidence="11">
    <location>
        <begin position="380"/>
        <end position="399"/>
    </location>
</feature>
<keyword evidence="8 14" id="KW-0675">Receptor</keyword>
<feature type="transmembrane region" description="Helical" evidence="12">
    <location>
        <begin position="691"/>
        <end position="710"/>
    </location>
</feature>
<evidence type="ECO:0000259" key="13">
    <source>
        <dbReference type="PROSITE" id="PS50259"/>
    </source>
</evidence>
<dbReference type="SUPFAM" id="SSF53822">
    <property type="entry name" value="Periplasmic binding protein-like I"/>
    <property type="match status" value="1"/>
</dbReference>
<evidence type="ECO:0000256" key="1">
    <source>
        <dbReference type="ARBA" id="ARBA00004651"/>
    </source>
</evidence>
<keyword evidence="6" id="KW-0297">G-protein coupled receptor</keyword>
<keyword evidence="3" id="KW-1003">Cell membrane</keyword>
<dbReference type="InterPro" id="IPR038550">
    <property type="entry name" value="GPCR_3_9-Cys_sf"/>
</dbReference>
<dbReference type="FunFam" id="3.40.50.2300:FF:000145">
    <property type="entry name" value="Glutamate receptor, metabotropic"/>
    <property type="match status" value="1"/>
</dbReference>
<dbReference type="InterPro" id="IPR017978">
    <property type="entry name" value="GPCR_3_C"/>
</dbReference>
<feature type="transmembrane region" description="Helical" evidence="12">
    <location>
        <begin position="621"/>
        <end position="644"/>
    </location>
</feature>
<protein>
    <submittedName>
        <fullName evidence="14">Metabotropic glutamate receptor</fullName>
    </submittedName>
</protein>
<evidence type="ECO:0000256" key="10">
    <source>
        <dbReference type="ARBA" id="ARBA00023224"/>
    </source>
</evidence>
<evidence type="ECO:0000313" key="14">
    <source>
        <dbReference type="EMBL" id="OXA57419.1"/>
    </source>
</evidence>
<dbReference type="PRINTS" id="PR00248">
    <property type="entry name" value="GPCRMGR"/>
</dbReference>
<reference evidence="14 15" key="1">
    <citation type="submission" date="2015-12" db="EMBL/GenBank/DDBJ databases">
        <title>The genome of Folsomia candida.</title>
        <authorList>
            <person name="Faddeeva A."/>
            <person name="Derks M.F."/>
            <person name="Anvar Y."/>
            <person name="Smit S."/>
            <person name="Van Straalen N."/>
            <person name="Roelofs D."/>
        </authorList>
    </citation>
    <scope>NUCLEOTIDE SEQUENCE [LARGE SCALE GENOMIC DNA]</scope>
    <source>
        <strain evidence="14 15">VU population</strain>
        <tissue evidence="14">Whole body</tissue>
    </source>
</reference>
<evidence type="ECO:0000256" key="5">
    <source>
        <dbReference type="ARBA" id="ARBA00022989"/>
    </source>
</evidence>
<keyword evidence="9" id="KW-0325">Glycoprotein</keyword>
<dbReference type="EMBL" id="LNIX01000003">
    <property type="protein sequence ID" value="OXA57419.1"/>
    <property type="molecule type" value="Genomic_DNA"/>
</dbReference>
<keyword evidence="10" id="KW-0807">Transducer</keyword>
<dbReference type="CDD" id="cd06362">
    <property type="entry name" value="PBP1_mGluR"/>
    <property type="match status" value="1"/>
</dbReference>
<keyword evidence="5 12" id="KW-1133">Transmembrane helix</keyword>
<dbReference type="InterPro" id="IPR028082">
    <property type="entry name" value="Peripla_BP_I"/>
</dbReference>
<comment type="subcellular location">
    <subcellularLocation>
        <location evidence="1">Cell membrane</location>
        <topology evidence="1">Multi-pass membrane protein</topology>
    </subcellularLocation>
</comment>
<evidence type="ECO:0000256" key="6">
    <source>
        <dbReference type="ARBA" id="ARBA00023040"/>
    </source>
</evidence>
<sequence>MNLKPSFEWVIKWLQLELSLLWLMASLPSSFTILQNKYVDYPGDFILGALFPIHRRGSGNDVCGEIQLEDGVQLLEALLFTVDNINKNNAILPGIRLGVLALDTCDSGFIAMERSLDFVKGFISHYNEYHEREFHCDNGSPAKFMSGQFDRVIGVIGGQSSSVSIHVAGLLRLFKIPQISYMSTSPQLSDRERFPYFFRTVPSDVNEAAAIIDILRYFNWTYVAVVYSDSEYGVHCYEALRDFAANDSICFTTPQRVIRYQYQDSDYDQIIRTVVNKQNIRVIILILEKEFMIHVMNAARRLGVGSEYVWLGTDGWSSRESVVMGKEDILEGAIAIQPLVSHIRGFDDYFTGLTPEHTSLNPWWSEFWGKYFKCELSHESPTRNKSNIGDVEESVQDPPCSPDLRISELNGYSQQPFIHFVRDAAYAFAYALHNMHAELCGGVPGVCPEMHHIDGPHLIEYLKNVTFKDEDDNPFRFLNQGDGPTRYTIVNFQRDPSSLNYQWQKVGDYSIVCHDINNFFPLQWTSVRPEGKFELKIEDDRIRYRVSSGISEYPQSTCAKPCSIHQVKVRERDDTCCHICRDCGKFQIKHDDFHCDDCPLGQSPDSLHSTCNPIEEQYIDYLNPLAMAAMIFSGFGILLALFVLKVFWRYNDTPIIKAAGRELSYVLLFGIILSFSATFFIVAPPNQLSCGVVRFFLGFCPTLCYAAILTKTNRIARIFHKSGPSETKFISPSSQICIVAILTSVEVLINAVWIWISPPDSIFTFPDRGTKLRICKAKYIAFTNYCLLIIWLAFVPLYLTSTSNGIRVVTLAISLSLSGLVEMGCLFFPKIYIVLLKPEKNTKEVVMAPNRSSFATLSNSAPVASSNTPKVITSNGNYASSQHLSPEEILISNGSFSDPSC</sequence>
<dbReference type="InterPro" id="IPR050726">
    <property type="entry name" value="mGluR"/>
</dbReference>
<dbReference type="PANTHER" id="PTHR24060">
    <property type="entry name" value="METABOTROPIC GLUTAMATE RECEPTOR"/>
    <property type="match status" value="1"/>
</dbReference>
<evidence type="ECO:0000256" key="11">
    <source>
        <dbReference type="SAM" id="MobiDB-lite"/>
    </source>
</evidence>
<comment type="caution">
    <text evidence="14">The sequence shown here is derived from an EMBL/GenBank/DDBJ whole genome shotgun (WGS) entry which is preliminary data.</text>
</comment>
<comment type="similarity">
    <text evidence="2">Belongs to the G-protein coupled receptor 3 family.</text>
</comment>